<evidence type="ECO:0000313" key="2">
    <source>
        <dbReference type="Proteomes" id="UP001165427"/>
    </source>
</evidence>
<dbReference type="EMBL" id="JALJRB010000063">
    <property type="protein sequence ID" value="MCJ8503189.1"/>
    <property type="molecule type" value="Genomic_DNA"/>
</dbReference>
<dbReference type="Gene3D" id="3.40.50.150">
    <property type="entry name" value="Vaccinia Virus protein VP39"/>
    <property type="match status" value="1"/>
</dbReference>
<sequence>MAKFSKDELVKKRNNIIAQYGEWTSHNIDLGYGLHTCDKDVGDMWRVDFYKKILRDFHFDRWEQVKMADLGCLEGLFAIEFAKLGAETVGIEGRYTNLVKAQFVKDVIGLKKCTFHQDDVRNFTIEKYGNFDIVLCCGIFYHLDAQSALELIHSISKILSKGGILILDTHIAIDDLDPKDNPFKLGKILSIEYDGDIFDGRNYKEFESNATVAEKEKALWSSLDNAASFWFTRKSLYRALKKYGFDTVYENLHDPNVEVSKIDRLVFISVENSAFN</sequence>
<name>A0AA41ULA2_9BACT</name>
<dbReference type="InterPro" id="IPR029063">
    <property type="entry name" value="SAM-dependent_MTases_sf"/>
</dbReference>
<gene>
    <name evidence="1" type="ORF">MRX98_21630</name>
</gene>
<dbReference type="GO" id="GO:0032259">
    <property type="term" value="P:methylation"/>
    <property type="evidence" value="ECO:0007669"/>
    <property type="project" value="UniProtKB-KW"/>
</dbReference>
<dbReference type="SUPFAM" id="SSF53335">
    <property type="entry name" value="S-adenosyl-L-methionine-dependent methyltransferases"/>
    <property type="match status" value="1"/>
</dbReference>
<accession>A0AA41ULA2</accession>
<keyword evidence="1" id="KW-0808">Transferase</keyword>
<dbReference type="AlphaFoldDB" id="A0AA41ULA2"/>
<dbReference type="GO" id="GO:0008168">
    <property type="term" value="F:methyltransferase activity"/>
    <property type="evidence" value="ECO:0007669"/>
    <property type="project" value="UniProtKB-KW"/>
</dbReference>
<dbReference type="PANTHER" id="PTHR43861">
    <property type="entry name" value="TRANS-ACONITATE 2-METHYLTRANSFERASE-RELATED"/>
    <property type="match status" value="1"/>
</dbReference>
<evidence type="ECO:0000313" key="1">
    <source>
        <dbReference type="EMBL" id="MCJ8503189.1"/>
    </source>
</evidence>
<comment type="caution">
    <text evidence="1">The sequence shown here is derived from an EMBL/GenBank/DDBJ whole genome shotgun (WGS) entry which is preliminary data.</text>
</comment>
<dbReference type="CDD" id="cd02440">
    <property type="entry name" value="AdoMet_MTases"/>
    <property type="match status" value="1"/>
</dbReference>
<keyword evidence="1" id="KW-0489">Methyltransferase</keyword>
<dbReference type="Pfam" id="PF13489">
    <property type="entry name" value="Methyltransf_23"/>
    <property type="match status" value="1"/>
</dbReference>
<protein>
    <submittedName>
        <fullName evidence="1">Class I SAM-dependent methyltransferase</fullName>
    </submittedName>
</protein>
<dbReference type="RefSeq" id="WP_246915197.1">
    <property type="nucleotide sequence ID" value="NZ_JALJRB010000063.1"/>
</dbReference>
<keyword evidence="2" id="KW-1185">Reference proteome</keyword>
<dbReference type="Proteomes" id="UP001165427">
    <property type="component" value="Unassembled WGS sequence"/>
</dbReference>
<organism evidence="1 2">
    <name type="scientific">Desulfatitalea alkaliphila</name>
    <dbReference type="NCBI Taxonomy" id="2929485"/>
    <lineage>
        <taxon>Bacteria</taxon>
        <taxon>Pseudomonadati</taxon>
        <taxon>Thermodesulfobacteriota</taxon>
        <taxon>Desulfobacteria</taxon>
        <taxon>Desulfobacterales</taxon>
        <taxon>Desulfosarcinaceae</taxon>
        <taxon>Desulfatitalea</taxon>
    </lineage>
</organism>
<proteinExistence type="predicted"/>
<reference evidence="1" key="1">
    <citation type="submission" date="2022-04" db="EMBL/GenBank/DDBJ databases">
        <title>Desulfatitalea alkaliphila sp. nov., a novel anaerobic sulfate-reducing bacterium isolated from terrestrial mud volcano, Taman Peninsula, Russia.</title>
        <authorList>
            <person name="Khomyakova M.A."/>
            <person name="Merkel A.Y."/>
            <person name="Slobodkin A.I."/>
        </authorList>
    </citation>
    <scope>NUCLEOTIDE SEQUENCE</scope>
    <source>
        <strain evidence="1">M08but</strain>
    </source>
</reference>